<name>A0A543IYT3_9ACTN</name>
<dbReference type="InterPro" id="IPR008271">
    <property type="entry name" value="Ser/Thr_kinase_AS"/>
</dbReference>
<sequence length="549" mass="56795">MPPGVGPLTAGDPVVIGRYPLLGRLGSGGMGVVYLAEHPEGGLVAVKTPHSVHLLDPTLRARFAQEIEFSRRVVPFQTAAVIEAGMDGDRPYLVTEYVPGPALSQVVAARGPLDPGLAYGVALGVAAALLAVHDAGLVHRDLKPANVLLSPAGPYVIDFGIATDVDVATAYTQAGRIMGSPGWVAPERLTGGRATPAADVFSWGCVVAYAATGSHPFGTGDADVLARRIMLEEPRLGAVPDLLRGTVTAALRKRPGERPTARELLGALLAAGGVGAPGIARDADLRAAVAEVLRRVWRPVPYPGPDGEHAEGGTARGTRHGATRGRRVRRGLPAGTWHRGRGNTLLAAVTAASLTAFTLVMVNDGLRVHLVPGTPERMPYVVPGSATPEPAGETRTGRPVRPRAVPSRTRPGRPAANRPETGRARRVGGAGEPGGERTPRARRRATRPPALDVPAAPTRPPRNEWLPDIAESPIVRPPIVPRPTRGEERPPWCRGRGGPCGRPTPTGAPRPTGGPTQTPGQGTGAPDPGPSPSATPTAPEAPASGSGPA</sequence>
<dbReference type="Pfam" id="PF00069">
    <property type="entry name" value="Pkinase"/>
    <property type="match status" value="1"/>
</dbReference>
<dbReference type="PANTHER" id="PTHR43289:SF34">
    <property type="entry name" value="SERINE_THREONINE-PROTEIN KINASE YBDM-RELATED"/>
    <property type="match status" value="1"/>
</dbReference>
<evidence type="ECO:0000313" key="8">
    <source>
        <dbReference type="EMBL" id="TQM75717.1"/>
    </source>
</evidence>
<evidence type="ECO:0000256" key="5">
    <source>
        <dbReference type="PROSITE-ProRule" id="PRU10141"/>
    </source>
</evidence>
<dbReference type="Proteomes" id="UP000319213">
    <property type="component" value="Unassembled WGS sequence"/>
</dbReference>
<feature type="region of interest" description="Disordered" evidence="6">
    <location>
        <begin position="379"/>
        <end position="549"/>
    </location>
</feature>
<dbReference type="SMART" id="SM00220">
    <property type="entry name" value="S_TKc"/>
    <property type="match status" value="1"/>
</dbReference>
<evidence type="ECO:0000256" key="1">
    <source>
        <dbReference type="ARBA" id="ARBA00022679"/>
    </source>
</evidence>
<feature type="compositionally biased region" description="Low complexity" evidence="6">
    <location>
        <begin position="534"/>
        <end position="549"/>
    </location>
</feature>
<evidence type="ECO:0000256" key="4">
    <source>
        <dbReference type="ARBA" id="ARBA00022840"/>
    </source>
</evidence>
<dbReference type="InterPro" id="IPR011009">
    <property type="entry name" value="Kinase-like_dom_sf"/>
</dbReference>
<proteinExistence type="predicted"/>
<dbReference type="EMBL" id="VFPQ01000001">
    <property type="protein sequence ID" value="TQM75717.1"/>
    <property type="molecule type" value="Genomic_DNA"/>
</dbReference>
<comment type="caution">
    <text evidence="8">The sequence shown here is derived from an EMBL/GenBank/DDBJ whole genome shotgun (WGS) entry which is preliminary data.</text>
</comment>
<keyword evidence="8" id="KW-0723">Serine/threonine-protein kinase</keyword>
<feature type="binding site" evidence="5">
    <location>
        <position position="47"/>
    </location>
    <ligand>
        <name>ATP</name>
        <dbReference type="ChEBI" id="CHEBI:30616"/>
    </ligand>
</feature>
<dbReference type="SUPFAM" id="SSF56112">
    <property type="entry name" value="Protein kinase-like (PK-like)"/>
    <property type="match status" value="1"/>
</dbReference>
<keyword evidence="9" id="KW-1185">Reference proteome</keyword>
<organism evidence="8 9">
    <name type="scientific">Thermopolyspora flexuosa</name>
    <dbReference type="NCBI Taxonomy" id="103836"/>
    <lineage>
        <taxon>Bacteria</taxon>
        <taxon>Bacillati</taxon>
        <taxon>Actinomycetota</taxon>
        <taxon>Actinomycetes</taxon>
        <taxon>Streptosporangiales</taxon>
        <taxon>Streptosporangiaceae</taxon>
        <taxon>Thermopolyspora</taxon>
    </lineage>
</organism>
<dbReference type="PROSITE" id="PS00107">
    <property type="entry name" value="PROTEIN_KINASE_ATP"/>
    <property type="match status" value="1"/>
</dbReference>
<dbReference type="PANTHER" id="PTHR43289">
    <property type="entry name" value="MITOGEN-ACTIVATED PROTEIN KINASE KINASE KINASE 20-RELATED"/>
    <property type="match status" value="1"/>
</dbReference>
<protein>
    <submittedName>
        <fullName evidence="8">Serine/threonine protein kinase</fullName>
    </submittedName>
</protein>
<keyword evidence="3 8" id="KW-0418">Kinase</keyword>
<dbReference type="PROSITE" id="PS50011">
    <property type="entry name" value="PROTEIN_KINASE_DOM"/>
    <property type="match status" value="1"/>
</dbReference>
<dbReference type="CDD" id="cd14014">
    <property type="entry name" value="STKc_PknB_like"/>
    <property type="match status" value="1"/>
</dbReference>
<dbReference type="Gene3D" id="1.10.510.10">
    <property type="entry name" value="Transferase(Phosphotransferase) domain 1"/>
    <property type="match status" value="1"/>
</dbReference>
<dbReference type="PROSITE" id="PS00108">
    <property type="entry name" value="PROTEIN_KINASE_ST"/>
    <property type="match status" value="1"/>
</dbReference>
<keyword evidence="1" id="KW-0808">Transferase</keyword>
<evidence type="ECO:0000256" key="3">
    <source>
        <dbReference type="ARBA" id="ARBA00022777"/>
    </source>
</evidence>
<dbReference type="InterPro" id="IPR017441">
    <property type="entry name" value="Protein_kinase_ATP_BS"/>
</dbReference>
<reference evidence="8 9" key="1">
    <citation type="submission" date="2019-06" db="EMBL/GenBank/DDBJ databases">
        <title>Sequencing the genomes of 1000 actinobacteria strains.</title>
        <authorList>
            <person name="Klenk H.-P."/>
        </authorList>
    </citation>
    <scope>NUCLEOTIDE SEQUENCE [LARGE SCALE GENOMIC DNA]</scope>
    <source>
        <strain evidence="8 9">DSM 43186</strain>
    </source>
</reference>
<gene>
    <name evidence="8" type="ORF">FHX40_2435</name>
</gene>
<feature type="domain" description="Protein kinase" evidence="7">
    <location>
        <begin position="19"/>
        <end position="269"/>
    </location>
</feature>
<evidence type="ECO:0000256" key="2">
    <source>
        <dbReference type="ARBA" id="ARBA00022741"/>
    </source>
</evidence>
<evidence type="ECO:0000259" key="7">
    <source>
        <dbReference type="PROSITE" id="PS50011"/>
    </source>
</evidence>
<feature type="compositionally biased region" description="Low complexity" evidence="6">
    <location>
        <begin position="501"/>
        <end position="526"/>
    </location>
</feature>
<dbReference type="AlphaFoldDB" id="A0A543IYT3"/>
<dbReference type="GO" id="GO:0004674">
    <property type="term" value="F:protein serine/threonine kinase activity"/>
    <property type="evidence" value="ECO:0007669"/>
    <property type="project" value="UniProtKB-KW"/>
</dbReference>
<accession>A0A543IYT3</accession>
<keyword evidence="2 5" id="KW-0547">Nucleotide-binding</keyword>
<dbReference type="InterPro" id="IPR000719">
    <property type="entry name" value="Prot_kinase_dom"/>
</dbReference>
<evidence type="ECO:0000256" key="6">
    <source>
        <dbReference type="SAM" id="MobiDB-lite"/>
    </source>
</evidence>
<dbReference type="Gene3D" id="3.30.200.20">
    <property type="entry name" value="Phosphorylase Kinase, domain 1"/>
    <property type="match status" value="1"/>
</dbReference>
<feature type="region of interest" description="Disordered" evidence="6">
    <location>
        <begin position="303"/>
        <end position="325"/>
    </location>
</feature>
<evidence type="ECO:0000313" key="9">
    <source>
        <dbReference type="Proteomes" id="UP000319213"/>
    </source>
</evidence>
<keyword evidence="4 5" id="KW-0067">ATP-binding</keyword>
<dbReference type="GO" id="GO:0005524">
    <property type="term" value="F:ATP binding"/>
    <property type="evidence" value="ECO:0007669"/>
    <property type="project" value="UniProtKB-UniRule"/>
</dbReference>